<comment type="catalytic activity">
    <reaction evidence="9 10">
        <text>oxaloacetate + ATP = phosphoenolpyruvate + ADP + CO2</text>
        <dbReference type="Rhea" id="RHEA:18617"/>
        <dbReference type="ChEBI" id="CHEBI:16452"/>
        <dbReference type="ChEBI" id="CHEBI:16526"/>
        <dbReference type="ChEBI" id="CHEBI:30616"/>
        <dbReference type="ChEBI" id="CHEBI:58702"/>
        <dbReference type="ChEBI" id="CHEBI:456216"/>
        <dbReference type="EC" id="4.1.1.49"/>
    </reaction>
</comment>
<feature type="binding site" evidence="10">
    <location>
        <position position="225"/>
    </location>
    <ligand>
        <name>Mn(2+)</name>
        <dbReference type="ChEBI" id="CHEBI:29035"/>
    </ligand>
</feature>
<dbReference type="PANTHER" id="PTHR30031:SF0">
    <property type="entry name" value="PHOSPHOENOLPYRUVATE CARBOXYKINASE (ATP)"/>
    <property type="match status" value="1"/>
</dbReference>
<dbReference type="GO" id="GO:0006094">
    <property type="term" value="P:gluconeogenesis"/>
    <property type="evidence" value="ECO:0007669"/>
    <property type="project" value="UniProtKB-UniRule"/>
</dbReference>
<evidence type="ECO:0000313" key="11">
    <source>
        <dbReference type="EMBL" id="PCI98785.1"/>
    </source>
</evidence>
<evidence type="ECO:0000256" key="9">
    <source>
        <dbReference type="ARBA" id="ARBA00047371"/>
    </source>
</evidence>
<feature type="binding site" evidence="10">
    <location>
        <position position="225"/>
    </location>
    <ligand>
        <name>ATP</name>
        <dbReference type="ChEBI" id="CHEBI:30616"/>
    </ligand>
</feature>
<keyword evidence="4 10" id="KW-0312">Gluconeogenesis</keyword>
<proteinExistence type="inferred from homology"/>
<dbReference type="Gene3D" id="3.90.228.20">
    <property type="match status" value="1"/>
</dbReference>
<evidence type="ECO:0000256" key="3">
    <source>
        <dbReference type="ARBA" id="ARBA00012363"/>
    </source>
</evidence>
<feature type="binding site" evidence="10">
    <location>
        <begin position="240"/>
        <end position="248"/>
    </location>
    <ligand>
        <name>ATP</name>
        <dbReference type="ChEBI" id="CHEBI:30616"/>
    </ligand>
</feature>
<keyword evidence="8 10" id="KW-0456">Lyase</keyword>
<dbReference type="GO" id="GO:0004612">
    <property type="term" value="F:phosphoenolpyruvate carboxykinase (ATP) activity"/>
    <property type="evidence" value="ECO:0007669"/>
    <property type="project" value="UniProtKB-UniRule"/>
</dbReference>
<feature type="binding site" evidence="10">
    <location>
        <position position="289"/>
    </location>
    <ligand>
        <name>ATP</name>
        <dbReference type="ChEBI" id="CHEBI:30616"/>
    </ligand>
</feature>
<evidence type="ECO:0000256" key="8">
    <source>
        <dbReference type="ARBA" id="ARBA00023239"/>
    </source>
</evidence>
<dbReference type="UniPathway" id="UPA00138"/>
<reference key="1">
    <citation type="submission" date="2017-08" db="EMBL/GenBank/DDBJ databases">
        <title>A dynamic microbial community with high functional redundancy inhabits the cold, oxic subseafloor aquifer.</title>
        <authorList>
            <person name="Tully B.J."/>
            <person name="Wheat C.G."/>
            <person name="Glazer B.T."/>
            <person name="Huber J.A."/>
        </authorList>
    </citation>
    <scope>NUCLEOTIDE SEQUENCE [LARGE SCALE GENOMIC DNA]</scope>
</reference>
<reference evidence="11" key="2">
    <citation type="journal article" date="2018" name="ISME J.">
        <title>A dynamic microbial community with high functional redundancy inhabits the cold, oxic subseafloor aquifer.</title>
        <authorList>
            <person name="Tully B.J."/>
            <person name="Wheat C.G."/>
            <person name="Glazer B.T."/>
            <person name="Huber J.A."/>
        </authorList>
    </citation>
    <scope>NUCLEOTIDE SEQUENCE</scope>
    <source>
        <strain evidence="11">NORP83</strain>
    </source>
</reference>
<evidence type="ECO:0000256" key="1">
    <source>
        <dbReference type="ARBA" id="ARBA00004742"/>
    </source>
</evidence>
<comment type="function">
    <text evidence="10">Involved in the gluconeogenesis. Catalyzes the conversion of oxaloacetate (OAA) to phosphoenolpyruvate (PEP) through direct phosphoryl transfer between the nucleoside triphosphate and OAA.</text>
</comment>
<feature type="binding site" evidence="10">
    <location>
        <position position="206"/>
    </location>
    <ligand>
        <name>substrate</name>
    </ligand>
</feature>
<feature type="binding site" evidence="10">
    <location>
        <position position="61"/>
    </location>
    <ligand>
        <name>substrate</name>
    </ligand>
</feature>
<evidence type="ECO:0000256" key="4">
    <source>
        <dbReference type="ARBA" id="ARBA00022432"/>
    </source>
</evidence>
<comment type="subcellular location">
    <subcellularLocation>
        <location evidence="10">Cytoplasm</location>
    </subcellularLocation>
</comment>
<dbReference type="NCBIfam" id="NF006820">
    <property type="entry name" value="PRK09344.1-2"/>
    <property type="match status" value="1"/>
</dbReference>
<feature type="binding site" evidence="10">
    <location>
        <position position="261"/>
    </location>
    <ligand>
        <name>Mn(2+)</name>
        <dbReference type="ChEBI" id="CHEBI:29035"/>
    </ligand>
</feature>
<dbReference type="InterPro" id="IPR008210">
    <property type="entry name" value="PEP_carboxykinase_N"/>
</dbReference>
<dbReference type="Pfam" id="PF01293">
    <property type="entry name" value="PEPCK_ATP"/>
    <property type="match status" value="1"/>
</dbReference>
<gene>
    <name evidence="10" type="primary">pckA</name>
    <name evidence="11" type="ORF">COB13_13030</name>
</gene>
<dbReference type="NCBIfam" id="NF006822">
    <property type="entry name" value="PRK09344.1-4"/>
    <property type="match status" value="1"/>
</dbReference>
<evidence type="ECO:0000256" key="2">
    <source>
        <dbReference type="ARBA" id="ARBA00006052"/>
    </source>
</evidence>
<keyword evidence="11" id="KW-0808">Transferase</keyword>
<keyword evidence="10" id="KW-0963">Cytoplasm</keyword>
<evidence type="ECO:0000256" key="10">
    <source>
        <dbReference type="HAMAP-Rule" id="MF_00453"/>
    </source>
</evidence>
<evidence type="ECO:0000256" key="5">
    <source>
        <dbReference type="ARBA" id="ARBA00022741"/>
    </source>
</evidence>
<comment type="caution">
    <text evidence="10">Lacks conserved residue(s) required for the propagation of feature annotation.</text>
</comment>
<dbReference type="PIRSF" id="PIRSF006294">
    <property type="entry name" value="PEP_crbxkin"/>
    <property type="match status" value="1"/>
</dbReference>
<keyword evidence="6 10" id="KW-0210">Decarboxylase</keyword>
<dbReference type="GO" id="GO:0016301">
    <property type="term" value="F:kinase activity"/>
    <property type="evidence" value="ECO:0007669"/>
    <property type="project" value="UniProtKB-KW"/>
</dbReference>
<comment type="cofactor">
    <cofactor evidence="10">
        <name>Mn(2+)</name>
        <dbReference type="ChEBI" id="CHEBI:29035"/>
    </cofactor>
    <text evidence="10">Binds 1 Mn(2+) ion per subunit.</text>
</comment>
<name>A0A2A4YWW1_9PROT</name>
<feature type="binding site" evidence="10">
    <location>
        <position position="327"/>
    </location>
    <ligand>
        <name>substrate</name>
    </ligand>
</feature>
<evidence type="ECO:0000256" key="7">
    <source>
        <dbReference type="ARBA" id="ARBA00022840"/>
    </source>
</evidence>
<dbReference type="EC" id="4.1.1.49" evidence="3 10"/>
<dbReference type="EMBL" id="NVUS01000019">
    <property type="protein sequence ID" value="PCI98785.1"/>
    <property type="molecule type" value="Genomic_DNA"/>
</dbReference>
<dbReference type="NCBIfam" id="NF006821">
    <property type="entry name" value="PRK09344.1-3"/>
    <property type="match status" value="1"/>
</dbReference>
<dbReference type="GO" id="GO:0046872">
    <property type="term" value="F:metal ion binding"/>
    <property type="evidence" value="ECO:0007669"/>
    <property type="project" value="UniProtKB-KW"/>
</dbReference>
<dbReference type="Gene3D" id="2.170.8.10">
    <property type="entry name" value="Phosphoenolpyruvate Carboxykinase, domain 2"/>
    <property type="match status" value="1"/>
</dbReference>
<dbReference type="AlphaFoldDB" id="A0A2A4YWW1"/>
<keyword evidence="11" id="KW-0418">Kinase</keyword>
<evidence type="ECO:0000256" key="6">
    <source>
        <dbReference type="ARBA" id="ARBA00022793"/>
    </source>
</evidence>
<feature type="binding site" evidence="10">
    <location>
        <position position="452"/>
    </location>
    <ligand>
        <name>ATP</name>
        <dbReference type="ChEBI" id="CHEBI:30616"/>
    </ligand>
</feature>
<feature type="binding site" evidence="10">
    <location>
        <position position="200"/>
    </location>
    <ligand>
        <name>substrate</name>
    </ligand>
</feature>
<comment type="pathway">
    <text evidence="1 10">Carbohydrate biosynthesis; gluconeogenesis.</text>
</comment>
<dbReference type="Gene3D" id="3.40.449.10">
    <property type="entry name" value="Phosphoenolpyruvate Carboxykinase, domain 1"/>
    <property type="match status" value="1"/>
</dbReference>
<keyword evidence="7 10" id="KW-0067">ATP-binding</keyword>
<dbReference type="InterPro" id="IPR001272">
    <property type="entry name" value="PEP_carboxykinase_ATP"/>
</dbReference>
<dbReference type="SUPFAM" id="SSF53795">
    <property type="entry name" value="PEP carboxykinase-like"/>
    <property type="match status" value="1"/>
</dbReference>
<dbReference type="SUPFAM" id="SSF68923">
    <property type="entry name" value="PEP carboxykinase N-terminal domain"/>
    <property type="match status" value="1"/>
</dbReference>
<comment type="caution">
    <text evidence="11">The sequence shown here is derived from an EMBL/GenBank/DDBJ whole genome shotgun (WGS) entry which is preliminary data.</text>
</comment>
<dbReference type="GO" id="GO:0005524">
    <property type="term" value="F:ATP binding"/>
    <property type="evidence" value="ECO:0007669"/>
    <property type="project" value="UniProtKB-UniRule"/>
</dbReference>
<dbReference type="CDD" id="cd00484">
    <property type="entry name" value="PEPCK_ATP"/>
    <property type="match status" value="1"/>
</dbReference>
<keyword evidence="10" id="KW-0479">Metal-binding</keyword>
<feature type="binding site" evidence="10">
    <location>
        <position position="327"/>
    </location>
    <ligand>
        <name>ATP</name>
        <dbReference type="ChEBI" id="CHEBI:30616"/>
    </ligand>
</feature>
<comment type="similarity">
    <text evidence="2 10">Belongs to the phosphoenolpyruvate carboxykinase (ATP) family.</text>
</comment>
<keyword evidence="10" id="KW-0464">Manganese</keyword>
<dbReference type="GO" id="GO:0005829">
    <property type="term" value="C:cytosol"/>
    <property type="evidence" value="ECO:0007669"/>
    <property type="project" value="TreeGrafter"/>
</dbReference>
<feature type="binding site" evidence="10">
    <location>
        <position position="206"/>
    </location>
    <ligand>
        <name>ATP</name>
        <dbReference type="ChEBI" id="CHEBI:30616"/>
    </ligand>
</feature>
<dbReference type="HAMAP" id="MF_00453">
    <property type="entry name" value="PEPCK_ATP"/>
    <property type="match status" value="1"/>
</dbReference>
<accession>A0A2A4YWW1</accession>
<keyword evidence="5 10" id="KW-0547">Nucleotide-binding</keyword>
<feature type="unsure residue" description="D or N" evidence="11">
    <location>
        <position position="463"/>
    </location>
</feature>
<keyword evidence="11" id="KW-0670">Pyruvate</keyword>
<protein>
    <recommendedName>
        <fullName evidence="3 10">Phosphoenolpyruvate carboxykinase (ATP)</fullName>
        <shortName evidence="10">PCK</shortName>
        <shortName evidence="10">PEP carboxykinase</shortName>
        <shortName evidence="10">PEPCK</shortName>
        <ecNumber evidence="3 10">4.1.1.49</ecNumber>
    </recommendedName>
</protein>
<feature type="binding site" evidence="10">
    <location>
        <position position="206"/>
    </location>
    <ligand>
        <name>Mn(2+)</name>
        <dbReference type="ChEBI" id="CHEBI:29035"/>
    </ligand>
</feature>
<dbReference type="PANTHER" id="PTHR30031">
    <property type="entry name" value="PHOSPHOENOLPYRUVATE CARBOXYKINASE ATP"/>
    <property type="match status" value="1"/>
</dbReference>
<dbReference type="NCBIfam" id="TIGR00224">
    <property type="entry name" value="pckA"/>
    <property type="match status" value="1"/>
</dbReference>
<dbReference type="InterPro" id="IPR013035">
    <property type="entry name" value="PEP_carboxykinase_C"/>
</dbReference>
<organism evidence="11">
    <name type="scientific">OCS116 cluster bacterium</name>
    <dbReference type="NCBI Taxonomy" id="2030921"/>
    <lineage>
        <taxon>Bacteria</taxon>
        <taxon>Pseudomonadati</taxon>
        <taxon>Pseudomonadota</taxon>
        <taxon>Alphaproteobacteria</taxon>
        <taxon>OCS116 cluster</taxon>
    </lineage>
</organism>
<sequence length="536" mass="58566">MNILEGYCHDHLEETTGFKNLKHVHINNTAAELFQMAIELGEGEIAKGGALVVQTGKHTGRSASDKFIVRDATTEDTVWWDANKSMTPAQFDTLYQDFLTHGSSTENGGKTLFIQDLFGGADPQNTLPTRIFTEYAWHALFIQHLLRQGTAEQLENFEAEMTIINLPSFVADPERHGCETETVIACDFTRKIVLIGGTSYAGETKKSVFSMLNFLLPAKGIMPMHCSANIGDEGSAIFFGLSGTGKTTLSANPDRILVGDDEHGWSENGIFNFEGGCYAKVIRLSEEAEPEIFATTQAFATVLENVVMDPITRELDLDDGSLTENTRSAYPLSAIPNANESGTAGMPKNIIMLTADAFGVLPPLSRLSPEQAMYHFLSGYTAKVAGTEKGVTEPQATFSACFGAPFMSRHPSDYGNLLQKLIKQHDVKCWLVNTGWTGGAYGTGNRMPIKATRALLDAALSGDLDDADMRIDENFGLEVPIQVDNVDAKLLTPRDTWADKAAYDQQAKALAKMFRDNFEKYQDRVSDAVLAVAPKG</sequence>